<reference evidence="1" key="1">
    <citation type="submission" date="2011-02" db="EMBL/GenBank/DDBJ databases">
        <title>Complete sequence of Acidovorax avenae subsp. avenae ATCC 19860.</title>
        <authorList>
            <consortium name="US DOE Joint Genome Institute"/>
            <person name="Lucas S."/>
            <person name="Copeland A."/>
            <person name="Lapidus A."/>
            <person name="Cheng J.-F."/>
            <person name="Goodwin L."/>
            <person name="Pitluck S."/>
            <person name="Chertkov O."/>
            <person name="Held B."/>
            <person name="Detter J.C."/>
            <person name="Han C."/>
            <person name="Tapia R."/>
            <person name="Land M."/>
            <person name="Hauser L."/>
            <person name="Kyrpides N."/>
            <person name="Ivanova N."/>
            <person name="Ovchinnikova G."/>
            <person name="Pagani I."/>
            <person name="Gordon S."/>
            <person name="Woyke T."/>
        </authorList>
    </citation>
    <scope>NUCLEOTIDE SEQUENCE</scope>
    <source>
        <strain evidence="1">ATCC 19860</strain>
    </source>
</reference>
<dbReference type="KEGG" id="aaa:Acav_1127"/>
<dbReference type="AlphaFoldDB" id="F0QC62"/>
<evidence type="ECO:0000313" key="1">
    <source>
        <dbReference type="EMBL" id="ADX45049.1"/>
    </source>
</evidence>
<gene>
    <name evidence="1" type="ordered locus">Acav_1127</name>
</gene>
<protein>
    <recommendedName>
        <fullName evidence="3">DUF4347 domain-containing protein</fullName>
    </recommendedName>
</protein>
<dbReference type="RefSeq" id="WP_013593588.1">
    <property type="nucleotide sequence ID" value="NC_015138.1"/>
</dbReference>
<proteinExistence type="predicted"/>
<organism evidence="1 2">
    <name type="scientific">Paracidovorax avenae (strain ATCC 19860 / DSM 7227 / CCUG 15838 / JCM 20985 / LMG 2117 / NCPPB 1011)</name>
    <name type="common">Acidovorax avenae</name>
    <dbReference type="NCBI Taxonomy" id="643561"/>
    <lineage>
        <taxon>Bacteria</taxon>
        <taxon>Pseudomonadati</taxon>
        <taxon>Pseudomonadota</taxon>
        <taxon>Betaproteobacteria</taxon>
        <taxon>Burkholderiales</taxon>
        <taxon>Comamonadaceae</taxon>
        <taxon>Paracidovorax</taxon>
    </lineage>
</organism>
<keyword evidence="2" id="KW-1185">Reference proteome</keyword>
<dbReference type="EMBL" id="CP002521">
    <property type="protein sequence ID" value="ADX45049.1"/>
    <property type="molecule type" value="Genomic_DNA"/>
</dbReference>
<name>F0QC62_PARA1</name>
<dbReference type="OrthoDB" id="8814867at2"/>
<dbReference type="GeneID" id="34235609"/>
<dbReference type="HOGENOM" id="CLU_1253669_0_0_4"/>
<evidence type="ECO:0000313" key="2">
    <source>
        <dbReference type="Proteomes" id="UP000002482"/>
    </source>
</evidence>
<evidence type="ECO:0008006" key="3">
    <source>
        <dbReference type="Google" id="ProtNLM"/>
    </source>
</evidence>
<accession>F0QC62</accession>
<sequence length="220" mass="23943">MSLAYWLREEPAEPVEEGRIQHGPGKGLPKLVFQSLDASRTIVKKIATVDRVRRKIILIQPSDKALYLSGLRERGVPGYVYIFAHARSNSLQGVTRQDIIVDLIHRSGIWHGQPLMIDACNAGAEPDGIASSLALALRTFVTAPTTTTWNYAMGGSAIGQGAFEKLPGVLAGLPFPDLFRPGRWRTWGPDGKPIAITRTSPRDGGELVKGPLADVLMKKP</sequence>
<dbReference type="Proteomes" id="UP000002482">
    <property type="component" value="Chromosome"/>
</dbReference>